<feature type="domain" description="Peptidase S26" evidence="9">
    <location>
        <begin position="13"/>
        <end position="82"/>
    </location>
</feature>
<dbReference type="InterPro" id="IPR000223">
    <property type="entry name" value="Pept_S26A_signal_pept_1"/>
</dbReference>
<dbReference type="AlphaFoldDB" id="A0A0N5ASG6"/>
<keyword evidence="5" id="KW-0496">Mitochondrion</keyword>
<comment type="subunit">
    <text evidence="2">Heterodimer of 2 subunits, IMMPL1 and IMMPL2.</text>
</comment>
<dbReference type="InterPro" id="IPR052064">
    <property type="entry name" value="Mito_IMP1_subunit"/>
</dbReference>
<feature type="active site" evidence="8">
    <location>
        <position position="80"/>
    </location>
</feature>
<dbReference type="CDD" id="cd06530">
    <property type="entry name" value="S26_SPase_I"/>
    <property type="match status" value="1"/>
</dbReference>
<feature type="active site" evidence="8">
    <location>
        <position position="37"/>
    </location>
</feature>
<dbReference type="GO" id="GO:0004252">
    <property type="term" value="F:serine-type endopeptidase activity"/>
    <property type="evidence" value="ECO:0007669"/>
    <property type="project" value="InterPro"/>
</dbReference>
<evidence type="ECO:0000256" key="4">
    <source>
        <dbReference type="ARBA" id="ARBA00022801"/>
    </source>
</evidence>
<evidence type="ECO:0000313" key="11">
    <source>
        <dbReference type="WBParaSite" id="SMUV_0000773201-mRNA-1"/>
    </source>
</evidence>
<feature type="domain" description="Peptidase S26" evidence="9">
    <location>
        <begin position="99"/>
        <end position="138"/>
    </location>
</feature>
<comment type="subcellular location">
    <subcellularLocation>
        <location evidence="1">Mitochondrion inner membrane</location>
    </subcellularLocation>
</comment>
<dbReference type="PRINTS" id="PR00727">
    <property type="entry name" value="LEADERPTASE"/>
</dbReference>
<keyword evidence="6" id="KW-0472">Membrane</keyword>
<dbReference type="GO" id="GO:0006465">
    <property type="term" value="P:signal peptide processing"/>
    <property type="evidence" value="ECO:0007669"/>
    <property type="project" value="InterPro"/>
</dbReference>
<name>A0A0N5ASG6_9BILA</name>
<dbReference type="Gene3D" id="2.10.109.10">
    <property type="entry name" value="Umud Fragment, subunit A"/>
    <property type="match status" value="1"/>
</dbReference>
<proteinExistence type="inferred from homology"/>
<dbReference type="Pfam" id="PF10502">
    <property type="entry name" value="Peptidase_S26"/>
    <property type="match status" value="2"/>
</dbReference>
<evidence type="ECO:0000313" key="10">
    <source>
        <dbReference type="Proteomes" id="UP000046393"/>
    </source>
</evidence>
<dbReference type="InterPro" id="IPR036286">
    <property type="entry name" value="LexA/Signal_pep-like_sf"/>
</dbReference>
<dbReference type="STRING" id="451379.A0A0N5ASG6"/>
<dbReference type="PANTHER" id="PTHR12383">
    <property type="entry name" value="PROTEASE FAMILY S26 MITOCHONDRIAL INNER MEMBRANE PROTEASE-RELATED"/>
    <property type="match status" value="1"/>
</dbReference>
<evidence type="ECO:0000259" key="9">
    <source>
        <dbReference type="Pfam" id="PF10502"/>
    </source>
</evidence>
<dbReference type="SUPFAM" id="SSF51306">
    <property type="entry name" value="LexA/Signal peptidase"/>
    <property type="match status" value="1"/>
</dbReference>
<evidence type="ECO:0000256" key="6">
    <source>
        <dbReference type="ARBA" id="ARBA00023136"/>
    </source>
</evidence>
<evidence type="ECO:0000256" key="3">
    <source>
        <dbReference type="ARBA" id="ARBA00022792"/>
    </source>
</evidence>
<protein>
    <submittedName>
        <fullName evidence="11">Mitochondrial inner membrane protease subunit</fullName>
    </submittedName>
</protein>
<dbReference type="WBParaSite" id="SMUV_0000773201-mRNA-1">
    <property type="protein sequence ID" value="SMUV_0000773201-mRNA-1"/>
    <property type="gene ID" value="SMUV_0000773201"/>
</dbReference>
<evidence type="ECO:0000256" key="5">
    <source>
        <dbReference type="ARBA" id="ARBA00023128"/>
    </source>
</evidence>
<comment type="similarity">
    <text evidence="7">Belongs to the peptidase S26 family. IMP1 subfamily.</text>
</comment>
<keyword evidence="3" id="KW-0999">Mitochondrion inner membrane</keyword>
<keyword evidence="4" id="KW-0378">Hydrolase</keyword>
<dbReference type="Proteomes" id="UP000046393">
    <property type="component" value="Unplaced"/>
</dbReference>
<sequence>MGKYLNWRSVRIFAYVYSSVYAFGKHVGELVYCSGPSMYPTIQDGDLVIAERMSVKLGNIRRGDIVGSLSPLDPDQLLCKRITKKQFDNVYDTIIPIGRVPKGHVYLEGDNFAQSTDSRYFGPVPQGLVQIRLVFRIWPLTRIGWLSNHWFWESDNTK</sequence>
<dbReference type="InterPro" id="IPR019533">
    <property type="entry name" value="Peptidase_S26"/>
</dbReference>
<keyword evidence="10" id="KW-1185">Reference proteome</keyword>
<accession>A0A0N5ASG6</accession>
<dbReference type="GO" id="GO:0042720">
    <property type="term" value="C:mitochondrial inner membrane peptidase complex"/>
    <property type="evidence" value="ECO:0007669"/>
    <property type="project" value="TreeGrafter"/>
</dbReference>
<evidence type="ECO:0000256" key="8">
    <source>
        <dbReference type="PIRSR" id="PIRSR600223-1"/>
    </source>
</evidence>
<evidence type="ECO:0000256" key="7">
    <source>
        <dbReference type="ARBA" id="ARBA00038445"/>
    </source>
</evidence>
<dbReference type="PANTHER" id="PTHR12383:SF16">
    <property type="entry name" value="MITOCHONDRIAL INNER MEMBRANE PROTEASE SUBUNIT 1"/>
    <property type="match status" value="1"/>
</dbReference>
<organism evidence="10 11">
    <name type="scientific">Syphacia muris</name>
    <dbReference type="NCBI Taxonomy" id="451379"/>
    <lineage>
        <taxon>Eukaryota</taxon>
        <taxon>Metazoa</taxon>
        <taxon>Ecdysozoa</taxon>
        <taxon>Nematoda</taxon>
        <taxon>Chromadorea</taxon>
        <taxon>Rhabditida</taxon>
        <taxon>Spirurina</taxon>
        <taxon>Oxyuridomorpha</taxon>
        <taxon>Oxyuroidea</taxon>
        <taxon>Oxyuridae</taxon>
        <taxon>Syphacia</taxon>
    </lineage>
</organism>
<evidence type="ECO:0000256" key="2">
    <source>
        <dbReference type="ARBA" id="ARBA00011805"/>
    </source>
</evidence>
<dbReference type="GO" id="GO:0006627">
    <property type="term" value="P:protein processing involved in protein targeting to mitochondrion"/>
    <property type="evidence" value="ECO:0007669"/>
    <property type="project" value="TreeGrafter"/>
</dbReference>
<reference evidence="11" key="1">
    <citation type="submission" date="2017-02" db="UniProtKB">
        <authorList>
            <consortium name="WormBaseParasite"/>
        </authorList>
    </citation>
    <scope>IDENTIFICATION</scope>
</reference>
<evidence type="ECO:0000256" key="1">
    <source>
        <dbReference type="ARBA" id="ARBA00004273"/>
    </source>
</evidence>